<evidence type="ECO:0000313" key="3">
    <source>
        <dbReference type="EMBL" id="SFF22126.1"/>
    </source>
</evidence>
<evidence type="ECO:0000313" key="4">
    <source>
        <dbReference type="Proteomes" id="UP000199400"/>
    </source>
</evidence>
<dbReference type="PANTHER" id="PTHR21621">
    <property type="entry name" value="RIBOSOMAL PROTEIN S6 MODIFICATION PROTEIN"/>
    <property type="match status" value="1"/>
</dbReference>
<keyword evidence="1" id="KW-0067">ATP-binding</keyword>
<dbReference type="GO" id="GO:0004363">
    <property type="term" value="F:glutathione synthase activity"/>
    <property type="evidence" value="ECO:0007669"/>
    <property type="project" value="TreeGrafter"/>
</dbReference>
<dbReference type="PROSITE" id="PS50975">
    <property type="entry name" value="ATP_GRASP"/>
    <property type="match status" value="1"/>
</dbReference>
<dbReference type="InterPro" id="IPR013651">
    <property type="entry name" value="ATP-grasp_RimK-type"/>
</dbReference>
<dbReference type="InterPro" id="IPR011761">
    <property type="entry name" value="ATP-grasp"/>
</dbReference>
<feature type="domain" description="ATP-grasp" evidence="2">
    <location>
        <begin position="135"/>
        <end position="307"/>
    </location>
</feature>
<reference evidence="4" key="1">
    <citation type="submission" date="2016-10" db="EMBL/GenBank/DDBJ databases">
        <authorList>
            <person name="Varghese N."/>
            <person name="Submissions S."/>
        </authorList>
    </citation>
    <scope>NUCLEOTIDE SEQUENCE [LARGE SCALE GENOMIC DNA]</scope>
    <source>
        <strain evidence="4">ATCC 25963</strain>
    </source>
</reference>
<dbReference type="GO" id="GO:0005524">
    <property type="term" value="F:ATP binding"/>
    <property type="evidence" value="ECO:0007669"/>
    <property type="project" value="UniProtKB-UniRule"/>
</dbReference>
<proteinExistence type="predicted"/>
<keyword evidence="1" id="KW-0547">Nucleotide-binding</keyword>
<dbReference type="SUPFAM" id="SSF56059">
    <property type="entry name" value="Glutathione synthetase ATP-binding domain-like"/>
    <property type="match status" value="1"/>
</dbReference>
<sequence length="315" mass="34276">MPDSPIVIVGSLSDPHAAAVFEGVRARGCEPVVLDAQRFPEDLPIALGEAPEDVVIEGRRVGRPAAVYVRSLYQNPAAYGVDADEAMKEDWRRTTLAFRERATLLSAILLRWEAQGAAFYNPSSSGHNITKPYQLALLQAAGLPVPATLWSNDPAAVRRFCDVQGAVVYKPVAGGAATRKVEARDLGDERLDKLRAAPVCFQELLPGDDVRVYVIDGRVVCALRIVTDAIDFRQHEQRIDPIALDDAVARECVRAAEIIGLRYTGMDIKADRHGRYKILELNPSAMFLGFEARAGVDIGGPLCDALVAHRAQRGA</sequence>
<gene>
    <name evidence="3" type="ORF">SAMN02745121_07571</name>
</gene>
<dbReference type="OrthoDB" id="9786585at2"/>
<accession>A0A1I2GZY9</accession>
<evidence type="ECO:0000256" key="1">
    <source>
        <dbReference type="PROSITE-ProRule" id="PRU00409"/>
    </source>
</evidence>
<protein>
    <submittedName>
        <fullName evidence="3">RimK-like ATP-grasp domain-containing protein</fullName>
    </submittedName>
</protein>
<dbReference type="RefSeq" id="WP_096327178.1">
    <property type="nucleotide sequence ID" value="NZ_FOMX01000036.1"/>
</dbReference>
<dbReference type="EMBL" id="FOMX01000036">
    <property type="protein sequence ID" value="SFF22126.1"/>
    <property type="molecule type" value="Genomic_DNA"/>
</dbReference>
<dbReference type="Gene3D" id="3.30.470.20">
    <property type="entry name" value="ATP-grasp fold, B domain"/>
    <property type="match status" value="1"/>
</dbReference>
<dbReference type="AlphaFoldDB" id="A0A1I2GZY9"/>
<dbReference type="Proteomes" id="UP000199400">
    <property type="component" value="Unassembled WGS sequence"/>
</dbReference>
<name>A0A1I2GZY9_9BACT</name>
<dbReference type="GO" id="GO:0046872">
    <property type="term" value="F:metal ion binding"/>
    <property type="evidence" value="ECO:0007669"/>
    <property type="project" value="InterPro"/>
</dbReference>
<organism evidence="3 4">
    <name type="scientific">Nannocystis exedens</name>
    <dbReference type="NCBI Taxonomy" id="54"/>
    <lineage>
        <taxon>Bacteria</taxon>
        <taxon>Pseudomonadati</taxon>
        <taxon>Myxococcota</taxon>
        <taxon>Polyangia</taxon>
        <taxon>Nannocystales</taxon>
        <taxon>Nannocystaceae</taxon>
        <taxon>Nannocystis</taxon>
    </lineage>
</organism>
<dbReference type="Pfam" id="PF08443">
    <property type="entry name" value="RimK"/>
    <property type="match status" value="1"/>
</dbReference>
<dbReference type="STRING" id="54.SAMN02745121_07571"/>
<keyword evidence="4" id="KW-1185">Reference proteome</keyword>
<evidence type="ECO:0000259" key="2">
    <source>
        <dbReference type="PROSITE" id="PS50975"/>
    </source>
</evidence>
<dbReference type="PANTHER" id="PTHR21621:SF4">
    <property type="entry name" value="GLUTATHIONE SYNTHETASE"/>
    <property type="match status" value="1"/>
</dbReference>
<dbReference type="GO" id="GO:0005737">
    <property type="term" value="C:cytoplasm"/>
    <property type="evidence" value="ECO:0007669"/>
    <property type="project" value="TreeGrafter"/>
</dbReference>